<dbReference type="Pfam" id="PF00072">
    <property type="entry name" value="Response_reg"/>
    <property type="match status" value="1"/>
</dbReference>
<feature type="domain" description="OmpR/PhoB-type" evidence="9">
    <location>
        <begin position="129"/>
        <end position="227"/>
    </location>
</feature>
<evidence type="ECO:0000256" key="4">
    <source>
        <dbReference type="ARBA" id="ARBA00023125"/>
    </source>
</evidence>
<dbReference type="PANTHER" id="PTHR48111:SF1">
    <property type="entry name" value="TWO-COMPONENT RESPONSE REGULATOR ORR33"/>
    <property type="match status" value="1"/>
</dbReference>
<comment type="caution">
    <text evidence="10">The sequence shown here is derived from an EMBL/GenBank/DDBJ whole genome shotgun (WGS) entry which is preliminary data.</text>
</comment>
<dbReference type="GO" id="GO:0032993">
    <property type="term" value="C:protein-DNA complex"/>
    <property type="evidence" value="ECO:0007669"/>
    <property type="project" value="TreeGrafter"/>
</dbReference>
<dbReference type="EMBL" id="BIFQ01000001">
    <property type="protein sequence ID" value="GCE07491.1"/>
    <property type="molecule type" value="Genomic_DNA"/>
</dbReference>
<dbReference type="GO" id="GO:0000976">
    <property type="term" value="F:transcription cis-regulatory region binding"/>
    <property type="evidence" value="ECO:0007669"/>
    <property type="project" value="TreeGrafter"/>
</dbReference>
<dbReference type="PROSITE" id="PS51755">
    <property type="entry name" value="OMPR_PHOB"/>
    <property type="match status" value="1"/>
</dbReference>
<evidence type="ECO:0000259" key="9">
    <source>
        <dbReference type="PROSITE" id="PS51755"/>
    </source>
</evidence>
<dbReference type="Pfam" id="PF00486">
    <property type="entry name" value="Trans_reg_C"/>
    <property type="match status" value="1"/>
</dbReference>
<feature type="domain" description="Response regulatory" evidence="8">
    <location>
        <begin position="6"/>
        <end position="119"/>
    </location>
</feature>
<dbReference type="CDD" id="cd17574">
    <property type="entry name" value="REC_OmpR"/>
    <property type="match status" value="1"/>
</dbReference>
<dbReference type="PROSITE" id="PS50110">
    <property type="entry name" value="RESPONSE_REGULATORY"/>
    <property type="match status" value="1"/>
</dbReference>
<dbReference type="InterPro" id="IPR011006">
    <property type="entry name" value="CheY-like_superfamily"/>
</dbReference>
<protein>
    <submittedName>
        <fullName evidence="10">DNA-binding response regulator</fullName>
    </submittedName>
</protein>
<dbReference type="SUPFAM" id="SSF52172">
    <property type="entry name" value="CheY-like"/>
    <property type="match status" value="1"/>
</dbReference>
<dbReference type="GO" id="GO:0006355">
    <property type="term" value="P:regulation of DNA-templated transcription"/>
    <property type="evidence" value="ECO:0007669"/>
    <property type="project" value="InterPro"/>
</dbReference>
<dbReference type="Gene3D" id="3.40.50.2300">
    <property type="match status" value="1"/>
</dbReference>
<dbReference type="AlphaFoldDB" id="A0A401ZKT1"/>
<sequence length="230" mass="26346">MSKPATILIIEDDPAIGELIAFYAEKIGYQVHIALNGKAGLDQFYEHLPDLVILDILLPEMDGWDVCREIRRFGKTPIIMLTGKGESREKLKGFDLGTDDYLAKPFDPNELMARIKALLRRANPLFDDAAIVTLPLLTIDLQHYTVTCNTQEMVFPPKEMELLYFLASHANHVFTRQQVLDQLWGFDFTGDPRTVDVHIKRIREKIGDSSPNWRIKTIRGVGYKFEVERT</sequence>
<dbReference type="FunFam" id="1.10.10.10:FF:000018">
    <property type="entry name" value="DNA-binding response regulator ResD"/>
    <property type="match status" value="1"/>
</dbReference>
<evidence type="ECO:0000256" key="6">
    <source>
        <dbReference type="PROSITE-ProRule" id="PRU00169"/>
    </source>
</evidence>
<evidence type="ECO:0000256" key="2">
    <source>
        <dbReference type="ARBA" id="ARBA00023012"/>
    </source>
</evidence>
<evidence type="ECO:0000256" key="3">
    <source>
        <dbReference type="ARBA" id="ARBA00023015"/>
    </source>
</evidence>
<dbReference type="FunFam" id="3.40.50.2300:FF:000001">
    <property type="entry name" value="DNA-binding response regulator PhoB"/>
    <property type="match status" value="1"/>
</dbReference>
<feature type="DNA-binding region" description="OmpR/PhoB-type" evidence="7">
    <location>
        <begin position="129"/>
        <end position="227"/>
    </location>
</feature>
<organism evidence="10 11">
    <name type="scientific">Dictyobacter aurantiacus</name>
    <dbReference type="NCBI Taxonomy" id="1936993"/>
    <lineage>
        <taxon>Bacteria</taxon>
        <taxon>Bacillati</taxon>
        <taxon>Chloroflexota</taxon>
        <taxon>Ktedonobacteria</taxon>
        <taxon>Ktedonobacterales</taxon>
        <taxon>Dictyobacteraceae</taxon>
        <taxon>Dictyobacter</taxon>
    </lineage>
</organism>
<dbReference type="RefSeq" id="WP_126598792.1">
    <property type="nucleotide sequence ID" value="NZ_BIFQ01000001.1"/>
</dbReference>
<feature type="modified residue" description="4-aspartylphosphate" evidence="6">
    <location>
        <position position="55"/>
    </location>
</feature>
<keyword evidence="2" id="KW-0902">Two-component regulatory system</keyword>
<dbReference type="GO" id="GO:0000156">
    <property type="term" value="F:phosphorelay response regulator activity"/>
    <property type="evidence" value="ECO:0007669"/>
    <property type="project" value="TreeGrafter"/>
</dbReference>
<dbReference type="PANTHER" id="PTHR48111">
    <property type="entry name" value="REGULATOR OF RPOS"/>
    <property type="match status" value="1"/>
</dbReference>
<dbReference type="CDD" id="cd00383">
    <property type="entry name" value="trans_reg_C"/>
    <property type="match status" value="1"/>
</dbReference>
<evidence type="ECO:0000256" key="1">
    <source>
        <dbReference type="ARBA" id="ARBA00022553"/>
    </source>
</evidence>
<dbReference type="InterPro" id="IPR001789">
    <property type="entry name" value="Sig_transdc_resp-reg_receiver"/>
</dbReference>
<dbReference type="Gene3D" id="6.10.250.690">
    <property type="match status" value="1"/>
</dbReference>
<evidence type="ECO:0000259" key="8">
    <source>
        <dbReference type="PROSITE" id="PS50110"/>
    </source>
</evidence>
<dbReference type="InterPro" id="IPR036388">
    <property type="entry name" value="WH-like_DNA-bd_sf"/>
</dbReference>
<keyword evidence="5" id="KW-0804">Transcription</keyword>
<reference evidence="11" key="1">
    <citation type="submission" date="2018-12" db="EMBL/GenBank/DDBJ databases">
        <title>Tengunoibacter tsumagoiensis gen. nov., sp. nov., Dictyobacter kobayashii sp. nov., D. alpinus sp. nov., and D. joshuensis sp. nov. and description of Dictyobacteraceae fam. nov. within the order Ktedonobacterales isolated from Tengu-no-mugimeshi.</title>
        <authorList>
            <person name="Wang C.M."/>
            <person name="Zheng Y."/>
            <person name="Sakai Y."/>
            <person name="Toyoda A."/>
            <person name="Minakuchi Y."/>
            <person name="Abe K."/>
            <person name="Yokota A."/>
            <person name="Yabe S."/>
        </authorList>
    </citation>
    <scope>NUCLEOTIDE SEQUENCE [LARGE SCALE GENOMIC DNA]</scope>
    <source>
        <strain evidence="11">S-27</strain>
    </source>
</reference>
<evidence type="ECO:0000256" key="5">
    <source>
        <dbReference type="ARBA" id="ARBA00023163"/>
    </source>
</evidence>
<keyword evidence="11" id="KW-1185">Reference proteome</keyword>
<evidence type="ECO:0000313" key="11">
    <source>
        <dbReference type="Proteomes" id="UP000287224"/>
    </source>
</evidence>
<dbReference type="GO" id="GO:0005829">
    <property type="term" value="C:cytosol"/>
    <property type="evidence" value="ECO:0007669"/>
    <property type="project" value="TreeGrafter"/>
</dbReference>
<dbReference type="SMART" id="SM00448">
    <property type="entry name" value="REC"/>
    <property type="match status" value="1"/>
</dbReference>
<dbReference type="OrthoDB" id="9790442at2"/>
<dbReference type="InterPro" id="IPR039420">
    <property type="entry name" value="WalR-like"/>
</dbReference>
<accession>A0A401ZKT1</accession>
<dbReference type="SMART" id="SM00862">
    <property type="entry name" value="Trans_reg_C"/>
    <property type="match status" value="1"/>
</dbReference>
<keyword evidence="4 7" id="KW-0238">DNA-binding</keyword>
<dbReference type="Proteomes" id="UP000287224">
    <property type="component" value="Unassembled WGS sequence"/>
</dbReference>
<name>A0A401ZKT1_9CHLR</name>
<dbReference type="InterPro" id="IPR001867">
    <property type="entry name" value="OmpR/PhoB-type_DNA-bd"/>
</dbReference>
<gene>
    <name evidence="10" type="ORF">KDAU_48200</name>
</gene>
<evidence type="ECO:0000313" key="10">
    <source>
        <dbReference type="EMBL" id="GCE07491.1"/>
    </source>
</evidence>
<dbReference type="Gene3D" id="1.10.10.10">
    <property type="entry name" value="Winged helix-like DNA-binding domain superfamily/Winged helix DNA-binding domain"/>
    <property type="match status" value="1"/>
</dbReference>
<proteinExistence type="predicted"/>
<evidence type="ECO:0000256" key="7">
    <source>
        <dbReference type="PROSITE-ProRule" id="PRU01091"/>
    </source>
</evidence>
<keyword evidence="1 6" id="KW-0597">Phosphoprotein</keyword>
<keyword evidence="3" id="KW-0805">Transcription regulation</keyword>